<comment type="subcellular location">
    <subcellularLocation>
        <location evidence="2">Cytoplasm</location>
    </subcellularLocation>
    <subcellularLocation>
        <location evidence="1">Nucleus</location>
    </subcellularLocation>
</comment>
<comment type="caution">
    <text evidence="12">The sequence shown here is derived from an EMBL/GenBank/DDBJ whole genome shotgun (WGS) entry which is preliminary data.</text>
</comment>
<feature type="domain" description="Pru" evidence="11">
    <location>
        <begin position="13"/>
        <end position="131"/>
    </location>
</feature>
<dbReference type="Pfam" id="PF16550">
    <property type="entry name" value="RPN13_C"/>
    <property type="match status" value="1"/>
</dbReference>
<evidence type="ECO:0000259" key="11">
    <source>
        <dbReference type="PROSITE" id="PS51917"/>
    </source>
</evidence>
<accession>A0A4U5N3Q9</accession>
<sequence>MALFANASRGSSGGSSHLVEFKAGRAFLEPGSETDRRKVVSDKTKGTVFIKQTNDQLIHFCWKNRETNVIVDDLIIFPEDTKFLKVKECTDGRVFMLKFENNDRRLFWMQDNRADKDEELVKKVNDILNRPPSGRQGGRSGNTERSSGLGATLNALGNGNDDMGALNNLDQNQLMQLLQLMNSNGSASADALISSLAGGNDSTPTTTSSSTRRRQSAGNGGQVKLSDLQAIINSMDSNDEGSSAPGPSTSSRGPRVELADVLKASNLAETVKENEERLLPYLPNSEPVKADTEELKTTLTTPQFRQATDMFGGALQTGQMGMVLKQFGCSDKVGEAAATGDLMKFAKTLTDEQKGNTTEESADVEMTPADIDAEINREAEAEETTEAAVKEPTPKRNKTNDDMELD</sequence>
<evidence type="ECO:0000256" key="3">
    <source>
        <dbReference type="ARBA" id="ARBA00009216"/>
    </source>
</evidence>
<dbReference type="GO" id="GO:0005737">
    <property type="term" value="C:cytoplasm"/>
    <property type="evidence" value="ECO:0007669"/>
    <property type="project" value="UniProtKB-SubCell"/>
</dbReference>
<evidence type="ECO:0000313" key="13">
    <source>
        <dbReference type="Proteomes" id="UP000298663"/>
    </source>
</evidence>
<evidence type="ECO:0000256" key="6">
    <source>
        <dbReference type="ARBA" id="ARBA00023242"/>
    </source>
</evidence>
<feature type="domain" description="DEUBAD" evidence="10">
    <location>
        <begin position="249"/>
        <end position="359"/>
    </location>
</feature>
<dbReference type="InterPro" id="IPR032368">
    <property type="entry name" value="RPN13_DEUBAD"/>
</dbReference>
<keyword evidence="4" id="KW-0963">Cytoplasm</keyword>
<dbReference type="InterPro" id="IPR044867">
    <property type="entry name" value="DEUBAD_dom"/>
</dbReference>
<dbReference type="Gene3D" id="2.30.29.70">
    <property type="entry name" value="Proteasomal ubiquitin receptor Rpn13/ADRM1"/>
    <property type="match status" value="1"/>
</dbReference>
<dbReference type="InterPro" id="IPR038633">
    <property type="entry name" value="Rpn13/ADRM1_Pru_sf"/>
</dbReference>
<evidence type="ECO:0000256" key="7">
    <source>
        <dbReference type="ARBA" id="ARBA00054744"/>
    </source>
</evidence>
<dbReference type="GO" id="GO:0005634">
    <property type="term" value="C:nucleus"/>
    <property type="evidence" value="ECO:0007669"/>
    <property type="project" value="UniProtKB-SubCell"/>
</dbReference>
<evidence type="ECO:0000256" key="4">
    <source>
        <dbReference type="ARBA" id="ARBA00022490"/>
    </source>
</evidence>
<dbReference type="GO" id="GO:0070628">
    <property type="term" value="F:proteasome binding"/>
    <property type="evidence" value="ECO:0007669"/>
    <property type="project" value="TreeGrafter"/>
</dbReference>
<dbReference type="PANTHER" id="PTHR12225:SF0">
    <property type="entry name" value="PROTEASOMAL UBIQUITIN RECEPTOR ADRM1"/>
    <property type="match status" value="1"/>
</dbReference>
<dbReference type="STRING" id="34508.A0A4U5N3Q9"/>
<feature type="compositionally biased region" description="Basic and acidic residues" evidence="9">
    <location>
        <begin position="388"/>
        <end position="406"/>
    </location>
</feature>
<dbReference type="FunFam" id="2.30.29.70:FF:000001">
    <property type="entry name" value="Proteasomal ubiquitin receptor ADRM1"/>
    <property type="match status" value="1"/>
</dbReference>
<dbReference type="EMBL" id="AZBU02000005">
    <property type="protein sequence ID" value="TKR76914.1"/>
    <property type="molecule type" value="Genomic_DNA"/>
</dbReference>
<evidence type="ECO:0000259" key="10">
    <source>
        <dbReference type="PROSITE" id="PS51916"/>
    </source>
</evidence>
<dbReference type="InterPro" id="IPR038108">
    <property type="entry name" value="RPN13_DEUBAD_sf"/>
</dbReference>
<reference evidence="12 13" key="1">
    <citation type="journal article" date="2015" name="Genome Biol.">
        <title>Comparative genomics of Steinernema reveals deeply conserved gene regulatory networks.</title>
        <authorList>
            <person name="Dillman A.R."/>
            <person name="Macchietto M."/>
            <person name="Porter C.F."/>
            <person name="Rogers A."/>
            <person name="Williams B."/>
            <person name="Antoshechkin I."/>
            <person name="Lee M.M."/>
            <person name="Goodwin Z."/>
            <person name="Lu X."/>
            <person name="Lewis E.E."/>
            <person name="Goodrich-Blair H."/>
            <person name="Stock S.P."/>
            <person name="Adams B.J."/>
            <person name="Sternberg P.W."/>
            <person name="Mortazavi A."/>
        </authorList>
    </citation>
    <scope>NUCLEOTIDE SEQUENCE [LARGE SCALE GENOMIC DNA]</scope>
    <source>
        <strain evidence="12 13">ALL</strain>
    </source>
</reference>
<dbReference type="AlphaFoldDB" id="A0A4U5N3Q9"/>
<proteinExistence type="inferred from homology"/>
<feature type="region of interest" description="Disordered" evidence="9">
    <location>
        <begin position="350"/>
        <end position="406"/>
    </location>
</feature>
<gene>
    <name evidence="12" type="ORF">L596_017984</name>
</gene>
<reference evidence="12 13" key="2">
    <citation type="journal article" date="2019" name="G3 (Bethesda)">
        <title>Hybrid Assembly of the Genome of the Entomopathogenic Nematode Steinernema carpocapsae Identifies the X-Chromosome.</title>
        <authorList>
            <person name="Serra L."/>
            <person name="Macchietto M."/>
            <person name="Macias-Munoz A."/>
            <person name="McGill C.J."/>
            <person name="Rodriguez I.M."/>
            <person name="Rodriguez B."/>
            <person name="Murad R."/>
            <person name="Mortazavi A."/>
        </authorList>
    </citation>
    <scope>NUCLEOTIDE SEQUENCE [LARGE SCALE GENOMIC DNA]</scope>
    <source>
        <strain evidence="12 13">ALL</strain>
    </source>
</reference>
<dbReference type="Proteomes" id="UP000298663">
    <property type="component" value="Unassembled WGS sequence"/>
</dbReference>
<dbReference type="GO" id="GO:0061133">
    <property type="term" value="F:endopeptidase activator activity"/>
    <property type="evidence" value="ECO:0007669"/>
    <property type="project" value="TreeGrafter"/>
</dbReference>
<dbReference type="CDD" id="cd13314">
    <property type="entry name" value="PH_Rpn13"/>
    <property type="match status" value="1"/>
</dbReference>
<dbReference type="OrthoDB" id="340431at2759"/>
<keyword evidence="5" id="KW-0647">Proteasome</keyword>
<feature type="region of interest" description="Disordered" evidence="9">
    <location>
        <begin position="235"/>
        <end position="254"/>
    </location>
</feature>
<dbReference type="Gene3D" id="1.10.2020.20">
    <property type="match status" value="1"/>
</dbReference>
<feature type="region of interest" description="Disordered" evidence="9">
    <location>
        <begin position="195"/>
        <end position="225"/>
    </location>
</feature>
<evidence type="ECO:0000256" key="5">
    <source>
        <dbReference type="ARBA" id="ARBA00022942"/>
    </source>
</evidence>
<keyword evidence="6" id="KW-0539">Nucleus</keyword>
<evidence type="ECO:0000256" key="8">
    <source>
        <dbReference type="ARBA" id="ARBA00070663"/>
    </source>
</evidence>
<feature type="compositionally biased region" description="Low complexity" evidence="9">
    <location>
        <begin position="195"/>
        <end position="210"/>
    </location>
</feature>
<protein>
    <recommendedName>
        <fullName evidence="8">Proteasomal ubiquitin receptor ADRM1 homolog</fullName>
    </recommendedName>
</protein>
<name>A0A4U5N3Q9_STECR</name>
<evidence type="ECO:0000256" key="9">
    <source>
        <dbReference type="SAM" id="MobiDB-lite"/>
    </source>
</evidence>
<comment type="similarity">
    <text evidence="3">Belongs to the ADRM1 family.</text>
</comment>
<dbReference type="InterPro" id="IPR044868">
    <property type="entry name" value="Rpn13/ADRM1_Pru"/>
</dbReference>
<dbReference type="Pfam" id="PF04683">
    <property type="entry name" value="Rpn13_ADRM1_Pru"/>
    <property type="match status" value="1"/>
</dbReference>
<feature type="region of interest" description="Disordered" evidence="9">
    <location>
        <begin position="125"/>
        <end position="156"/>
    </location>
</feature>
<organism evidence="12 13">
    <name type="scientific">Steinernema carpocapsae</name>
    <name type="common">Entomopathogenic nematode</name>
    <dbReference type="NCBI Taxonomy" id="34508"/>
    <lineage>
        <taxon>Eukaryota</taxon>
        <taxon>Metazoa</taxon>
        <taxon>Ecdysozoa</taxon>
        <taxon>Nematoda</taxon>
        <taxon>Chromadorea</taxon>
        <taxon>Rhabditida</taxon>
        <taxon>Tylenchina</taxon>
        <taxon>Panagrolaimomorpha</taxon>
        <taxon>Strongyloidoidea</taxon>
        <taxon>Steinernematidae</taxon>
        <taxon>Steinernema</taxon>
    </lineage>
</organism>
<evidence type="ECO:0000313" key="12">
    <source>
        <dbReference type="EMBL" id="TKR76914.1"/>
    </source>
</evidence>
<dbReference type="InterPro" id="IPR006773">
    <property type="entry name" value="Rpn13/ADRM1"/>
</dbReference>
<dbReference type="PROSITE" id="PS51917">
    <property type="entry name" value="PRU"/>
    <property type="match status" value="1"/>
</dbReference>
<dbReference type="PROSITE" id="PS51916">
    <property type="entry name" value="DEUBAD"/>
    <property type="match status" value="1"/>
</dbReference>
<evidence type="ECO:0000256" key="2">
    <source>
        <dbReference type="ARBA" id="ARBA00004496"/>
    </source>
</evidence>
<dbReference type="PANTHER" id="PTHR12225">
    <property type="entry name" value="ADHESION REGULATING MOLECULE 1 110 KDA CELL MEMBRANE GLYCOPROTEIN"/>
    <property type="match status" value="1"/>
</dbReference>
<comment type="function">
    <text evidence="7">May function as a proteasomal ubiquitin receptor. May promote the deubiquitinating activity associated with the 26S proteasome.</text>
</comment>
<dbReference type="GO" id="GO:0008541">
    <property type="term" value="C:proteasome regulatory particle, lid subcomplex"/>
    <property type="evidence" value="ECO:0007669"/>
    <property type="project" value="TreeGrafter"/>
</dbReference>
<keyword evidence="13" id="KW-1185">Reference proteome</keyword>
<evidence type="ECO:0000256" key="1">
    <source>
        <dbReference type="ARBA" id="ARBA00004123"/>
    </source>
</evidence>